<dbReference type="EMBL" id="JADKGK010000020">
    <property type="protein sequence ID" value="MBL0004542.1"/>
    <property type="molecule type" value="Genomic_DNA"/>
</dbReference>
<dbReference type="PROSITE" id="PS51186">
    <property type="entry name" value="GNAT"/>
    <property type="match status" value="1"/>
</dbReference>
<dbReference type="Gene3D" id="3.40.630.30">
    <property type="match status" value="1"/>
</dbReference>
<organism evidence="5 8">
    <name type="scientific">Candidatus Phosphoribacter hodrii</name>
    <dbReference type="NCBI Taxonomy" id="2953743"/>
    <lineage>
        <taxon>Bacteria</taxon>
        <taxon>Bacillati</taxon>
        <taxon>Actinomycetota</taxon>
        <taxon>Actinomycetes</taxon>
        <taxon>Micrococcales</taxon>
        <taxon>Dermatophilaceae</taxon>
        <taxon>Candidatus Phosphoribacter</taxon>
    </lineage>
</organism>
<dbReference type="SUPFAM" id="SSF55729">
    <property type="entry name" value="Acyl-CoA N-acyltransferases (Nat)"/>
    <property type="match status" value="1"/>
</dbReference>
<reference evidence="7 8" key="1">
    <citation type="submission" date="2020-10" db="EMBL/GenBank/DDBJ databases">
        <title>Connecting structure to function with the recovery of over 1000 high-quality activated sludge metagenome-assembled genomes encoding full-length rRNA genes using long-read sequencing.</title>
        <authorList>
            <person name="Singleton C.M."/>
            <person name="Petriglieri F."/>
            <person name="Kristensen J.M."/>
            <person name="Kirkegaard R.H."/>
            <person name="Michaelsen T.Y."/>
            <person name="Andersen M.H."/>
            <person name="Karst S.M."/>
            <person name="Dueholm M.S."/>
            <person name="Nielsen P.H."/>
            <person name="Albertsen M."/>
        </authorList>
    </citation>
    <scope>NUCLEOTIDE SEQUENCE [LARGE SCALE GENOMIC DNA]</scope>
    <source>
        <strain evidence="4">AalE_18-Q3-R2-46_BAT3C.188</strain>
        <strain evidence="5">Ega_18-Q3-R5-49_MAXAC.001</strain>
        <strain evidence="6">Ribe_18-Q3-R11-54_MAXAC.001</strain>
    </source>
</reference>
<dbReference type="PANTHER" id="PTHR43877">
    <property type="entry name" value="AMINOALKYLPHOSPHONATE N-ACETYLTRANSFERASE-RELATED-RELATED"/>
    <property type="match status" value="1"/>
</dbReference>
<dbReference type="CDD" id="cd04301">
    <property type="entry name" value="NAT_SF"/>
    <property type="match status" value="1"/>
</dbReference>
<proteinExistence type="predicted"/>
<comment type="caution">
    <text evidence="5">The sequence shown here is derived from an EMBL/GenBank/DDBJ whole genome shotgun (WGS) entry which is preliminary data.</text>
</comment>
<keyword evidence="2" id="KW-0012">Acyltransferase</keyword>
<dbReference type="Proteomes" id="UP000886632">
    <property type="component" value="Unassembled WGS sequence"/>
</dbReference>
<dbReference type="EMBL" id="JADJIB010000011">
    <property type="protein sequence ID" value="MBK7274787.1"/>
    <property type="molecule type" value="Genomic_DNA"/>
</dbReference>
<dbReference type="PANTHER" id="PTHR43877:SF2">
    <property type="entry name" value="AMINOALKYLPHOSPHONATE N-ACETYLTRANSFERASE-RELATED"/>
    <property type="match status" value="1"/>
</dbReference>
<evidence type="ECO:0000313" key="5">
    <source>
        <dbReference type="EMBL" id="MBK7274787.1"/>
    </source>
</evidence>
<evidence type="ECO:0000256" key="2">
    <source>
        <dbReference type="ARBA" id="ARBA00023315"/>
    </source>
</evidence>
<dbReference type="InterPro" id="IPR050832">
    <property type="entry name" value="Bact_Acetyltransf"/>
</dbReference>
<dbReference type="Proteomes" id="UP000718281">
    <property type="component" value="Unassembled WGS sequence"/>
</dbReference>
<dbReference type="AlphaFoldDB" id="A0A935IMU4"/>
<evidence type="ECO:0000259" key="3">
    <source>
        <dbReference type="PROSITE" id="PS51186"/>
    </source>
</evidence>
<dbReference type="Proteomes" id="UP000726105">
    <property type="component" value="Unassembled WGS sequence"/>
</dbReference>
<evidence type="ECO:0000313" key="4">
    <source>
        <dbReference type="EMBL" id="MBK6301900.1"/>
    </source>
</evidence>
<evidence type="ECO:0000313" key="8">
    <source>
        <dbReference type="Proteomes" id="UP000726105"/>
    </source>
</evidence>
<dbReference type="GO" id="GO:0016747">
    <property type="term" value="F:acyltransferase activity, transferring groups other than amino-acyl groups"/>
    <property type="evidence" value="ECO:0007669"/>
    <property type="project" value="InterPro"/>
</dbReference>
<dbReference type="InterPro" id="IPR016181">
    <property type="entry name" value="Acyl_CoA_acyltransferase"/>
</dbReference>
<feature type="domain" description="N-acetyltransferase" evidence="3">
    <location>
        <begin position="9"/>
        <end position="165"/>
    </location>
</feature>
<accession>A0A935IMU4</accession>
<evidence type="ECO:0000313" key="7">
    <source>
        <dbReference type="Proteomes" id="UP000718281"/>
    </source>
</evidence>
<evidence type="ECO:0000256" key="1">
    <source>
        <dbReference type="ARBA" id="ARBA00022679"/>
    </source>
</evidence>
<keyword evidence="1" id="KW-0808">Transferase</keyword>
<dbReference type="Pfam" id="PF00583">
    <property type="entry name" value="Acetyltransf_1"/>
    <property type="match status" value="1"/>
</dbReference>
<dbReference type="InterPro" id="IPR000182">
    <property type="entry name" value="GNAT_dom"/>
</dbReference>
<name>A0A935IMU4_9MICO</name>
<gene>
    <name evidence="4" type="ORF">IPF40_12975</name>
    <name evidence="5" type="ORF">IPI13_17125</name>
    <name evidence="6" type="ORF">IPP00_11330</name>
</gene>
<evidence type="ECO:0000313" key="6">
    <source>
        <dbReference type="EMBL" id="MBL0004542.1"/>
    </source>
</evidence>
<sequence length="195" mass="21289">MSAPQAPQALVRRVDERSVDVVCDLWAQQREERAPTELGLRRVTADVVRAALLRPETVAFAAYLNGAAVGYVVLSDCSLNPFSDAACVSVDQIYVAKDARKKGVARALMTAVATFADRHGADQIACSVPSAVRDSNRFFARLGFTPHTIRRVTLTAALQRRLVGDTAESRFALDQVLARRRVARIRAAQGRFAAH</sequence>
<dbReference type="EMBL" id="JADIXZ010000006">
    <property type="protein sequence ID" value="MBK6301900.1"/>
    <property type="molecule type" value="Genomic_DNA"/>
</dbReference>
<protein>
    <submittedName>
        <fullName evidence="5">GNAT family N-acetyltransferase</fullName>
    </submittedName>
</protein>